<dbReference type="InterPro" id="IPR031325">
    <property type="entry name" value="RHS_repeat"/>
</dbReference>
<feature type="chain" id="PRO_5020275952" evidence="3">
    <location>
        <begin position="23"/>
        <end position="1735"/>
    </location>
</feature>
<dbReference type="Pfam" id="PF05593">
    <property type="entry name" value="RHS_repeat"/>
    <property type="match status" value="1"/>
</dbReference>
<dbReference type="Gene3D" id="2.180.10.10">
    <property type="entry name" value="RHS repeat-associated core"/>
    <property type="match status" value="2"/>
</dbReference>
<dbReference type="InterPro" id="IPR022385">
    <property type="entry name" value="Rhs_assc_core"/>
</dbReference>
<name>A0A4R6YWZ6_9GAMM</name>
<dbReference type="Proteomes" id="UP000295293">
    <property type="component" value="Unassembled WGS sequence"/>
</dbReference>
<dbReference type="PANTHER" id="PTHR32305:SF15">
    <property type="entry name" value="PROTEIN RHSA-RELATED"/>
    <property type="match status" value="1"/>
</dbReference>
<keyword evidence="1" id="KW-0677">Repeat</keyword>
<evidence type="ECO:0000256" key="2">
    <source>
        <dbReference type="SAM" id="MobiDB-lite"/>
    </source>
</evidence>
<dbReference type="NCBIfam" id="TIGR03696">
    <property type="entry name" value="Rhs_assc_core"/>
    <property type="match status" value="1"/>
</dbReference>
<evidence type="ECO:0000313" key="6">
    <source>
        <dbReference type="Proteomes" id="UP000295293"/>
    </source>
</evidence>
<evidence type="ECO:0000256" key="1">
    <source>
        <dbReference type="ARBA" id="ARBA00022737"/>
    </source>
</evidence>
<feature type="region of interest" description="Disordered" evidence="2">
    <location>
        <begin position="904"/>
        <end position="923"/>
    </location>
</feature>
<evidence type="ECO:0000256" key="3">
    <source>
        <dbReference type="SAM" id="SignalP"/>
    </source>
</evidence>
<feature type="signal peptide" evidence="3">
    <location>
        <begin position="1"/>
        <end position="22"/>
    </location>
</feature>
<organism evidence="5 6">
    <name type="scientific">Tahibacter aquaticus</name>
    <dbReference type="NCBI Taxonomy" id="520092"/>
    <lineage>
        <taxon>Bacteria</taxon>
        <taxon>Pseudomonadati</taxon>
        <taxon>Pseudomonadota</taxon>
        <taxon>Gammaproteobacteria</taxon>
        <taxon>Lysobacterales</taxon>
        <taxon>Rhodanobacteraceae</taxon>
        <taxon>Tahibacter</taxon>
    </lineage>
</organism>
<comment type="caution">
    <text evidence="5">The sequence shown here is derived from an EMBL/GenBank/DDBJ whole genome shotgun (WGS) entry which is preliminary data.</text>
</comment>
<dbReference type="EMBL" id="SNZH01000007">
    <property type="protein sequence ID" value="TDR43227.1"/>
    <property type="molecule type" value="Genomic_DNA"/>
</dbReference>
<protein>
    <submittedName>
        <fullName evidence="5">RHS repeat-associated protein</fullName>
    </submittedName>
</protein>
<dbReference type="InterPro" id="IPR006530">
    <property type="entry name" value="YD"/>
</dbReference>
<dbReference type="NCBIfam" id="TIGR01643">
    <property type="entry name" value="YD_repeat_2x"/>
    <property type="match status" value="3"/>
</dbReference>
<dbReference type="PRINTS" id="PR00394">
    <property type="entry name" value="RHSPROTEIN"/>
</dbReference>
<dbReference type="InterPro" id="IPR056823">
    <property type="entry name" value="TEN-like_YD-shell"/>
</dbReference>
<feature type="compositionally biased region" description="Basic and acidic residues" evidence="2">
    <location>
        <begin position="904"/>
        <end position="915"/>
    </location>
</feature>
<accession>A0A4R6YWZ6</accession>
<keyword evidence="3" id="KW-0732">Signal</keyword>
<keyword evidence="6" id="KW-1185">Reference proteome</keyword>
<evidence type="ECO:0000259" key="4">
    <source>
        <dbReference type="Pfam" id="PF25023"/>
    </source>
</evidence>
<feature type="domain" description="Teneurin-like YD-shell" evidence="4">
    <location>
        <begin position="962"/>
        <end position="1141"/>
    </location>
</feature>
<reference evidence="5 6" key="1">
    <citation type="submission" date="2019-03" db="EMBL/GenBank/DDBJ databases">
        <title>Genomic Encyclopedia of Type Strains, Phase IV (KMG-IV): sequencing the most valuable type-strain genomes for metagenomic binning, comparative biology and taxonomic classification.</title>
        <authorList>
            <person name="Goeker M."/>
        </authorList>
    </citation>
    <scope>NUCLEOTIDE SEQUENCE [LARGE SCALE GENOMIC DNA]</scope>
    <source>
        <strain evidence="5 6">DSM 21667</strain>
    </source>
</reference>
<gene>
    <name evidence="5" type="ORF">DFR29_107240</name>
</gene>
<dbReference type="PANTHER" id="PTHR32305">
    <property type="match status" value="1"/>
</dbReference>
<proteinExistence type="predicted"/>
<sequence>MKRWIAGVALMAALGMAAPALARCDLTGAESTVYGYQVGTQGNCTTLEEAEALLRSGSGGLPAVQLAFIIPYDFDNGPSSRALLDYRPYGALKPGASALTGAPVSTTSFFRTYAKNWPPAPGSCPLAGCDSTGCATPELERQRLQCQIAATWSQDPRYCWNLSGNVSSSGAVTRFSRANGAGNESGSLLFAPSSSTANDSGATLSATLQTCVAGRDAETPAATQSFSWGMARQDTISCGAGSTVNGAATSAGDACSTRFEKAIVNGPKFTQAPNQCSAGNPCYPGNGNKTADVKVFDYGRIALSLHYGSLRQLRNFGYIDQNWSHSFAKRILTEWGAPGHFGTNPENAPIENVATVFVQDEMPALEVYRRDGVLPAGQFRATSSLGRTVRYFGQDGATAPRYELTYTDGQVEIYDRAGRLLEMRRAGSPAGNLVLTYRGRAITQSHQTETAHLEEAFWRIDRITDGSGRYVTFHYGSGRLMPLARIVADDGITELARFDHDPSGRLSALVRFGESQQFLYNEPAYLDVAAGVRGAWLTGVIDEEQRRYATYAYDDWGRAKASWHGLDAGKVEIVYPTVTPGGTAQDDSRAIVRTPAYGEVEYRFHPTEPYRQLSSVVDMAGTVSYEFQPSGHRVKARIDRRGIRTEFDYNPANSHQVARVEAKGTPDQRRTEFDWDYSTGRMTGERLYAEPSNGPRKLLLDRRFRYVPGTALLAGTDRVDPLDGRSRSTSYTYCTSTDVVNPATGCALTGQLKSFDGPRTDVADTVSYAYYTVDALGGCGSLAGPCQRKGDLRRITNALGQSSEIVTYDRAGRPLRVRDENGTLTDYSYHARGWLLTRTVRATASGVPSATDATTTLEYDRSGNVTRQIAPDNAGTLSYSYDDAQRLVRIGDALGNALTYDLDRSGNRRSERRSGPDGIDTHSLYRNYNQLNQLVFELDAFSRPLYHMNLNDTPAGVMDGHDANGNPRRLIDGRAVLLDMQYDALNRLVKTLQDYQGSGPTANAETRYGYDAEDRLTSVTDADGVPTGYHHNGLGDLRQVVSRDSGTSTYTYDLAGNKITETDARGTTATHVYDALNRVTDTFYPDLSRHVRRDYDLADSASGCVDSYSTGRLSRITDRSGSTTYCHDRRGNVVRKIRLKPGQTLLSGDMRQVHYAYDKSNLLRQIVYPHGSVVSYARNANGQATGLSWQPYAGGPVSQLVLNAQYYPFGPLHALTFGNTLQLVKNYDANYMIDSIESTQPGGLVLDLQTDVLGNVMAIAPSIDGPPLRRYSYDPLNRLTEMRDGSNVMLEQFGYTAVGDRLSKRIGAQSPQNYSYQPGTHRLASSGSVGRSYDANGNTTGGLDFSSYPLVYDDANRLSQVTAPGQGASVGVNYDYDGLGQRVSKARGDELVDTFYDESGSRLVDEVWSVDCSGSVSRKTAGTGHVASAIGCPGGGTAIVAAKSRTEYLYLDGLPVVLARYSGSNPTVQLSYLHTDHLGTPRVAINVGSGAQQWRWDLQNTAFGDHAPVALESGYELNMRYPGQFYDKESGLYHNYFRDYEPKTGRYIESDPIGLAGGLATYSYVSGNPLSLFDFLGLIEGSQGNLDRRRRIDEIAKSYEGSPLWAKNVRKGDHPPGSNKCNLFVNDVLAEADAPMVVRTKEGNTRRPTAGEMANTGAPIPNWRVLKPSELPGPGDVAAFRLDDGLSTVGATGHTGIITSCECDAGISNQSAHEFNVGPVPGQFNNKTFRRYTGD</sequence>
<dbReference type="InterPro" id="IPR050708">
    <property type="entry name" value="T6SS_VgrG/RHS"/>
</dbReference>
<evidence type="ECO:0000313" key="5">
    <source>
        <dbReference type="EMBL" id="TDR43227.1"/>
    </source>
</evidence>
<dbReference type="RefSeq" id="WP_166654074.1">
    <property type="nucleotide sequence ID" value="NZ_SNZH01000007.1"/>
</dbReference>
<dbReference type="Pfam" id="PF25023">
    <property type="entry name" value="TEN_YD-shell"/>
    <property type="match status" value="1"/>
</dbReference>